<dbReference type="GO" id="GO:0008270">
    <property type="term" value="F:zinc ion binding"/>
    <property type="evidence" value="ECO:0007669"/>
    <property type="project" value="InterPro"/>
</dbReference>
<evidence type="ECO:0000313" key="2">
    <source>
        <dbReference type="EMBL" id="CUP75105.1"/>
    </source>
</evidence>
<dbReference type="EMBL" id="CZBA01000014">
    <property type="protein sequence ID" value="CUP75105.1"/>
    <property type="molecule type" value="Genomic_DNA"/>
</dbReference>
<evidence type="ECO:0000313" key="3">
    <source>
        <dbReference type="Proteomes" id="UP000095413"/>
    </source>
</evidence>
<accession>A0A174QW72</accession>
<evidence type="ECO:0000259" key="1">
    <source>
        <dbReference type="Pfam" id="PF13154"/>
    </source>
</evidence>
<name>A0A174QW72_9FIRM</name>
<dbReference type="InterPro" id="IPR025054">
    <property type="entry name" value="DUF3991"/>
</dbReference>
<dbReference type="InterPro" id="IPR036977">
    <property type="entry name" value="DNA_primase_Znf_CHC2"/>
</dbReference>
<dbReference type="Proteomes" id="UP000095413">
    <property type="component" value="Unassembled WGS sequence"/>
</dbReference>
<organism evidence="2 3">
    <name type="scientific">Blautia obeum</name>
    <dbReference type="NCBI Taxonomy" id="40520"/>
    <lineage>
        <taxon>Bacteria</taxon>
        <taxon>Bacillati</taxon>
        <taxon>Bacillota</taxon>
        <taxon>Clostridia</taxon>
        <taxon>Lachnospirales</taxon>
        <taxon>Lachnospiraceae</taxon>
        <taxon>Blautia</taxon>
    </lineage>
</organism>
<dbReference type="GO" id="GO:0003677">
    <property type="term" value="F:DNA binding"/>
    <property type="evidence" value="ECO:0007669"/>
    <property type="project" value="InterPro"/>
</dbReference>
<protein>
    <submittedName>
        <fullName evidence="2">DNA primase (Bacterial type)</fullName>
    </submittedName>
</protein>
<dbReference type="Pfam" id="PF13154">
    <property type="entry name" value="DUF3991"/>
    <property type="match status" value="1"/>
</dbReference>
<dbReference type="Gene3D" id="3.90.580.10">
    <property type="entry name" value="Zinc finger, CHC2-type domain"/>
    <property type="match status" value="1"/>
</dbReference>
<reference evidence="2 3" key="1">
    <citation type="submission" date="2015-09" db="EMBL/GenBank/DDBJ databases">
        <authorList>
            <consortium name="Pathogen Informatics"/>
        </authorList>
    </citation>
    <scope>NUCLEOTIDE SEQUENCE [LARGE SCALE GENOMIC DNA]</scope>
    <source>
        <strain evidence="2 3">2789STDY5834921</strain>
    </source>
</reference>
<dbReference type="SUPFAM" id="SSF57783">
    <property type="entry name" value="Zinc beta-ribbon"/>
    <property type="match status" value="1"/>
</dbReference>
<dbReference type="Gene3D" id="3.40.1360.10">
    <property type="match status" value="1"/>
</dbReference>
<dbReference type="OrthoDB" id="9802530at2"/>
<dbReference type="AlphaFoldDB" id="A0A174QW72"/>
<feature type="domain" description="DUF3991" evidence="1">
    <location>
        <begin position="120"/>
        <end position="191"/>
    </location>
</feature>
<proteinExistence type="predicted"/>
<dbReference type="GO" id="GO:0006260">
    <property type="term" value="P:DNA replication"/>
    <property type="evidence" value="ECO:0007669"/>
    <property type="project" value="InterPro"/>
</dbReference>
<dbReference type="RefSeq" id="WP_055056419.1">
    <property type="nucleotide sequence ID" value="NZ_CZBA01000014.1"/>
</dbReference>
<gene>
    <name evidence="2" type="ORF">ERS852533_02423</name>
</gene>
<dbReference type="Pfam" id="PF13155">
    <property type="entry name" value="Toprim_2"/>
    <property type="match status" value="1"/>
</dbReference>
<sequence length="322" mass="37464">MAWVTEEEYQAAKQVRAYEYLQTYQPGRLKKTRTRNEWQLQDHDSFKINEITSKWHWKSRDIGGMSALRFLMQVDGMGYTEAVKILCEQTPVYVPRAEPAPKKKPFALPLPNDNFYRVRRYLNQRGIRDEVLDYCVQLGILYESAPYHNAVFVGMDEQGHARYAFLRGIYDNRGKSFRMEQEGSEKQYSFCVPPLGKSCRVAVYEACIDALAHMTLEGNADKYRLSLGGVTAPKEGTGQNVRKMKIPDALEHFLKQHPEVTEIEICTDHDFAGRWACEQLKERYEKEYAVFCNLPPIEGADYGDLAKQAWEKQQKHRRERGR</sequence>
<dbReference type="GeneID" id="96230268"/>